<proteinExistence type="inferred from homology"/>
<dbReference type="Gene3D" id="3.40.50.1820">
    <property type="entry name" value="alpha/beta hydrolase"/>
    <property type="match status" value="1"/>
</dbReference>
<dbReference type="InterPro" id="IPR029058">
    <property type="entry name" value="AB_hydrolase_fold"/>
</dbReference>
<evidence type="ECO:0000256" key="11">
    <source>
        <dbReference type="ARBA" id="ARBA00023034"/>
    </source>
</evidence>
<feature type="compositionally biased region" description="Polar residues" evidence="18">
    <location>
        <begin position="536"/>
        <end position="553"/>
    </location>
</feature>
<comment type="similarity">
    <text evidence="3">Belongs to the peptidase S10 family.</text>
</comment>
<evidence type="ECO:0000256" key="20">
    <source>
        <dbReference type="SAM" id="SignalP"/>
    </source>
</evidence>
<evidence type="ECO:0000256" key="4">
    <source>
        <dbReference type="ARBA" id="ARBA00022645"/>
    </source>
</evidence>
<keyword evidence="9" id="KW-0378">Hydrolase</keyword>
<feature type="region of interest" description="Disordered" evidence="18">
    <location>
        <begin position="501"/>
        <end position="553"/>
    </location>
</feature>
<evidence type="ECO:0000256" key="12">
    <source>
        <dbReference type="ARBA" id="ARBA00023136"/>
    </source>
</evidence>
<evidence type="ECO:0000256" key="18">
    <source>
        <dbReference type="SAM" id="MobiDB-lite"/>
    </source>
</evidence>
<dbReference type="GeneID" id="66115257"/>
<keyword evidence="5 21" id="KW-0645">Protease</keyword>
<dbReference type="SUPFAM" id="SSF53474">
    <property type="entry name" value="alpha/beta-Hydrolases"/>
    <property type="match status" value="1"/>
</dbReference>
<keyword evidence="8 20" id="KW-0732">Signal</keyword>
<name>A0A9P7V793_9ASCO</name>
<sequence length="702" mass="80057">MAMAIKFGWILLLLGIYCRIADGVSVLKDRASVDDKKYSPTSYLVTNLPGLLENIPDDHKPLMFAGQLELHPENQTNYFFWSFKQDENGYIPKSNRTIFWLNGGPGCSSMDGALMEVGPLRVNNQNKVIYNPGSWHEVADIVFVDQPVNTGFSYGSVFSHELDEITWTFLKFMEEYFKIFPEERDNEIYFAGESYAGQYIPYIGNRILEHNKGNSDNRYNLKGLLIGNGWISPNEQSMSYIPFCKNAGLIDEHSPAWANLLRKQEKCQNIVNKIDSVFDEHKVNEFETNSDLCESILTDILAQVRPEQQCINMYDYRLTDLYPQCGSNWPPDVHTVTPFLNLPEVQSHLNLVYKPRWRECSGSVTNRFRARNSLPSIHLFKDILAEIPIILFHGDKDIICNTMGAQNMIKKLEWNGAKGFSESTPEMDWDFNGTISGFVKLERNLTYINMYNSSHMVPFDHPELSRSLIDLMIGNYNVTQDNDKTTLNTFTLKRQWEELQKQKAPIEDDNTTSDSDSNSNSNLNDQKPDPTDNDGDSTPSNTGDNSSETENTATGNRRFTRIIQLLVIVVVIWSIYVLYASYKSRPQSIIKTNGKQSNRKKIVQWADQIETTDPLHPTQEPSFIKRTFNKIFGVTRGHYTSVGPLEDIELGENILHNVADDFIITSDDEYEEGTSSSSSNSNSPTHEASPDRQLPEHPRDTL</sequence>
<dbReference type="Proteomes" id="UP000790833">
    <property type="component" value="Unassembled WGS sequence"/>
</dbReference>
<keyword evidence="12 19" id="KW-0472">Membrane</keyword>
<evidence type="ECO:0000256" key="19">
    <source>
        <dbReference type="SAM" id="Phobius"/>
    </source>
</evidence>
<keyword evidence="4" id="KW-0121">Carboxypeptidase</keyword>
<evidence type="ECO:0000256" key="8">
    <source>
        <dbReference type="ARBA" id="ARBA00022729"/>
    </source>
</evidence>
<evidence type="ECO:0000256" key="7">
    <source>
        <dbReference type="ARBA" id="ARBA00022703"/>
    </source>
</evidence>
<feature type="compositionally biased region" description="Basic and acidic residues" evidence="18">
    <location>
        <begin position="688"/>
        <end position="702"/>
    </location>
</feature>
<evidence type="ECO:0000256" key="6">
    <source>
        <dbReference type="ARBA" id="ARBA00022692"/>
    </source>
</evidence>
<evidence type="ECO:0000256" key="9">
    <source>
        <dbReference type="ARBA" id="ARBA00022801"/>
    </source>
</evidence>
<keyword evidence="13" id="KW-0325">Glycoprotein</keyword>
<keyword evidence="11" id="KW-0333">Golgi apparatus</keyword>
<dbReference type="GO" id="GO:0006915">
    <property type="term" value="P:apoptotic process"/>
    <property type="evidence" value="ECO:0007669"/>
    <property type="project" value="UniProtKB-KW"/>
</dbReference>
<comment type="subcellular location">
    <subcellularLocation>
        <location evidence="2">Golgi apparatus</location>
        <location evidence="2">trans-Golgi network membrane</location>
        <topology evidence="2">Single-pass type I membrane protein</topology>
    </subcellularLocation>
</comment>
<dbReference type="InterPro" id="IPR001563">
    <property type="entry name" value="Peptidase_S10"/>
</dbReference>
<keyword evidence="22" id="KW-1185">Reference proteome</keyword>
<feature type="chain" id="PRO_5040499462" description="Pheromone-processing carboxypeptidase KEX1" evidence="20">
    <location>
        <begin position="24"/>
        <end position="702"/>
    </location>
</feature>
<evidence type="ECO:0000256" key="17">
    <source>
        <dbReference type="ARBA" id="ARBA00042717"/>
    </source>
</evidence>
<keyword evidence="7" id="KW-0053">Apoptosis</keyword>
<dbReference type="GO" id="GO:0005802">
    <property type="term" value="C:trans-Golgi network"/>
    <property type="evidence" value="ECO:0007669"/>
    <property type="project" value="TreeGrafter"/>
</dbReference>
<dbReference type="RefSeq" id="XP_043048032.1">
    <property type="nucleotide sequence ID" value="XM_043192664.1"/>
</dbReference>
<dbReference type="OrthoDB" id="443318at2759"/>
<evidence type="ECO:0000256" key="14">
    <source>
        <dbReference type="ARBA" id="ARBA00038895"/>
    </source>
</evidence>
<dbReference type="AlphaFoldDB" id="A0A9P7V793"/>
<evidence type="ECO:0000256" key="16">
    <source>
        <dbReference type="ARBA" id="ARBA00040628"/>
    </source>
</evidence>
<keyword evidence="6 19" id="KW-0812">Transmembrane</keyword>
<evidence type="ECO:0000256" key="10">
    <source>
        <dbReference type="ARBA" id="ARBA00022989"/>
    </source>
</evidence>
<dbReference type="GO" id="GO:0006508">
    <property type="term" value="P:proteolysis"/>
    <property type="evidence" value="ECO:0007669"/>
    <property type="project" value="UniProtKB-KW"/>
</dbReference>
<dbReference type="EMBL" id="JAHMUF010000018">
    <property type="protein sequence ID" value="KAG7192482.1"/>
    <property type="molecule type" value="Genomic_DNA"/>
</dbReference>
<evidence type="ECO:0000256" key="2">
    <source>
        <dbReference type="ARBA" id="ARBA00004393"/>
    </source>
</evidence>
<dbReference type="PANTHER" id="PTHR11802:SF190">
    <property type="entry name" value="PHEROMONE-PROCESSING CARBOXYPEPTIDASE KEX1"/>
    <property type="match status" value="1"/>
</dbReference>
<protein>
    <recommendedName>
        <fullName evidence="16">Pheromone-processing carboxypeptidase KEX1</fullName>
        <ecNumber evidence="14">3.4.16.6</ecNumber>
    </recommendedName>
    <alternativeName>
        <fullName evidence="17">Carboxypeptidase D</fullName>
    </alternativeName>
    <alternativeName>
        <fullName evidence="15">Pheromone-processing carboxypeptidase kex1</fullName>
    </alternativeName>
</protein>
<dbReference type="GO" id="GO:0004185">
    <property type="term" value="F:serine-type carboxypeptidase activity"/>
    <property type="evidence" value="ECO:0007669"/>
    <property type="project" value="UniProtKB-EC"/>
</dbReference>
<dbReference type="PRINTS" id="PR00724">
    <property type="entry name" value="CRBOXYPTASEC"/>
</dbReference>
<feature type="compositionally biased region" description="Low complexity" evidence="18">
    <location>
        <begin position="512"/>
        <end position="525"/>
    </location>
</feature>
<organism evidence="21 22">
    <name type="scientific">Scheffersomyces spartinae</name>
    <dbReference type="NCBI Taxonomy" id="45513"/>
    <lineage>
        <taxon>Eukaryota</taxon>
        <taxon>Fungi</taxon>
        <taxon>Dikarya</taxon>
        <taxon>Ascomycota</taxon>
        <taxon>Saccharomycotina</taxon>
        <taxon>Pichiomycetes</taxon>
        <taxon>Debaryomycetaceae</taxon>
        <taxon>Scheffersomyces</taxon>
    </lineage>
</organism>
<reference evidence="21" key="1">
    <citation type="submission" date="2021-03" db="EMBL/GenBank/DDBJ databases">
        <authorList>
            <person name="Palmer J.M."/>
        </authorList>
    </citation>
    <scope>NUCLEOTIDE SEQUENCE</scope>
    <source>
        <strain evidence="21">ARV_011</strain>
    </source>
</reference>
<comment type="catalytic activity">
    <reaction evidence="1">
        <text>Preferential release of a C-terminal arginine or lysine residue.</text>
        <dbReference type="EC" id="3.4.16.6"/>
    </reaction>
</comment>
<evidence type="ECO:0000256" key="15">
    <source>
        <dbReference type="ARBA" id="ARBA00040403"/>
    </source>
</evidence>
<dbReference type="Pfam" id="PF00450">
    <property type="entry name" value="Peptidase_S10"/>
    <property type="match status" value="1"/>
</dbReference>
<evidence type="ECO:0000256" key="5">
    <source>
        <dbReference type="ARBA" id="ARBA00022670"/>
    </source>
</evidence>
<evidence type="ECO:0000256" key="3">
    <source>
        <dbReference type="ARBA" id="ARBA00009431"/>
    </source>
</evidence>
<accession>A0A9P7V793</accession>
<evidence type="ECO:0000313" key="21">
    <source>
        <dbReference type="EMBL" id="KAG7192482.1"/>
    </source>
</evidence>
<keyword evidence="10 19" id="KW-1133">Transmembrane helix</keyword>
<dbReference type="PANTHER" id="PTHR11802">
    <property type="entry name" value="SERINE PROTEASE FAMILY S10 SERINE CARBOXYPEPTIDASE"/>
    <property type="match status" value="1"/>
</dbReference>
<evidence type="ECO:0000313" key="22">
    <source>
        <dbReference type="Proteomes" id="UP000790833"/>
    </source>
</evidence>
<feature type="signal peptide" evidence="20">
    <location>
        <begin position="1"/>
        <end position="23"/>
    </location>
</feature>
<feature type="transmembrane region" description="Helical" evidence="19">
    <location>
        <begin position="562"/>
        <end position="582"/>
    </location>
</feature>
<comment type="caution">
    <text evidence="21">The sequence shown here is derived from an EMBL/GenBank/DDBJ whole genome shotgun (WGS) entry which is preliminary data.</text>
</comment>
<gene>
    <name evidence="21" type="primary">KEX1</name>
    <name evidence="21" type="ORF">KQ657_001883</name>
</gene>
<dbReference type="EC" id="3.4.16.6" evidence="14"/>
<evidence type="ECO:0000256" key="13">
    <source>
        <dbReference type="ARBA" id="ARBA00023180"/>
    </source>
</evidence>
<feature type="region of interest" description="Disordered" evidence="18">
    <location>
        <begin position="666"/>
        <end position="702"/>
    </location>
</feature>
<evidence type="ECO:0000256" key="1">
    <source>
        <dbReference type="ARBA" id="ARBA00001003"/>
    </source>
</evidence>